<evidence type="ECO:0000256" key="4">
    <source>
        <dbReference type="ARBA" id="ARBA00023136"/>
    </source>
</evidence>
<keyword evidence="2 5" id="KW-0812">Transmembrane</keyword>
<feature type="transmembrane region" description="Helical" evidence="5">
    <location>
        <begin position="46"/>
        <end position="68"/>
    </location>
</feature>
<reference evidence="7 8" key="1">
    <citation type="submission" date="2020-02" db="EMBL/GenBank/DDBJ databases">
        <title>Aliifodinibius halophilus 2W32, complete genome.</title>
        <authorList>
            <person name="Li Y."/>
            <person name="Wu S."/>
        </authorList>
    </citation>
    <scope>NUCLEOTIDE SEQUENCE [LARGE SCALE GENOMIC DNA]</scope>
    <source>
        <strain evidence="7 8">2W32</strain>
    </source>
</reference>
<evidence type="ECO:0000313" key="8">
    <source>
        <dbReference type="Proteomes" id="UP000479132"/>
    </source>
</evidence>
<evidence type="ECO:0000313" key="7">
    <source>
        <dbReference type="EMBL" id="NGP88979.1"/>
    </source>
</evidence>
<feature type="transmembrane region" description="Helical" evidence="5">
    <location>
        <begin position="229"/>
        <end position="250"/>
    </location>
</feature>
<feature type="transmembrane region" description="Helical" evidence="5">
    <location>
        <begin position="348"/>
        <end position="367"/>
    </location>
</feature>
<evidence type="ECO:0000256" key="2">
    <source>
        <dbReference type="ARBA" id="ARBA00022692"/>
    </source>
</evidence>
<dbReference type="GO" id="GO:0016020">
    <property type="term" value="C:membrane"/>
    <property type="evidence" value="ECO:0007669"/>
    <property type="project" value="UniProtKB-SubCell"/>
</dbReference>
<comment type="subcellular location">
    <subcellularLocation>
        <location evidence="1">Membrane</location>
        <topology evidence="1">Multi-pass membrane protein</topology>
    </subcellularLocation>
</comment>
<name>A0A6M1T4H5_9BACT</name>
<accession>A0A6M1T4H5</accession>
<keyword evidence="3 5" id="KW-1133">Transmembrane helix</keyword>
<dbReference type="RefSeq" id="WP_165269251.1">
    <property type="nucleotide sequence ID" value="NZ_JAALLS010000014.1"/>
</dbReference>
<feature type="transmembrane region" description="Helical" evidence="5">
    <location>
        <begin position="154"/>
        <end position="174"/>
    </location>
</feature>
<gene>
    <name evidence="7" type="ORF">G3569_11475</name>
</gene>
<dbReference type="SUPFAM" id="SSF52402">
    <property type="entry name" value="Adenine nucleotide alpha hydrolases-like"/>
    <property type="match status" value="2"/>
</dbReference>
<dbReference type="GO" id="GO:0015179">
    <property type="term" value="F:L-amino acid transmembrane transporter activity"/>
    <property type="evidence" value="ECO:0007669"/>
    <property type="project" value="TreeGrafter"/>
</dbReference>
<feature type="transmembrane region" description="Helical" evidence="5">
    <location>
        <begin position="89"/>
        <end position="113"/>
    </location>
</feature>
<comment type="caution">
    <text evidence="7">The sequence shown here is derived from an EMBL/GenBank/DDBJ whole genome shotgun (WGS) entry which is preliminary data.</text>
</comment>
<dbReference type="InterPro" id="IPR050598">
    <property type="entry name" value="AminoAcid_Transporter"/>
</dbReference>
<sequence length="744" mass="79686">MTESTADQELARDLGFLEAYTIGVGTMIGAGIFVLPGIVANNAGPAGMISFIIGGVVSLLTALSLSELATGMPKAGGSYYYVNRAMGSFFGSIVGWSMWAGLMFATAFYMLGFGQYLTFFYGNIAVGWSALGMAALLIGVNYRGVKEAGALQNLIVILLIGFILVFLSFGVFNIDWGVFKPFNPNGWGAVASTAATVYVSFIGFEVIATSAEEIKNPGRNLPLSMIASVLTPMIFYVLVMLVSTGVLPVAELAGSNIPVADVASEYLGTIGALMMVVGALLATVSSANASILSAARVNFAMGRDKILTGWLNKIHDKFRTPFRAILITGAVILLLIAIGVGIETLADVASFLYLITYALVHIAVIVMRRAEPEDYNPDFKLSSWAYPTIPLLGSASCLVIVAQMRPLVLLIGGIIIAVGVLWYFGYAASRAIKPSLVGDAIAARDRTPAPNERYRIVIPVANPKTEQHLINIGGMIGGNYGEAEIVAVSVLQVPQQTSLQQSIEYEDERIQRQQELLNGARQTAEQAGLGLRTRAIVGHSISSTVLNVLKEEQAQHLILGWSGKRKRYEHILGSNIDHIVDEATCEITLVKAGQQPVKNIVVLVGTGPNTILAVKRGYDLASSADDTSLTLLMVQTPGTDGHTDPQSKGEGYIHSVAHEAGISSDQYNTEVIVSDNVRETLLEAVEDYDTVCIGATRSTAIRQALFGSIPEEIGEHTDGNLIITRSREYKPRSVTEGIIERLSR</sequence>
<protein>
    <submittedName>
        <fullName evidence="7">Amino acid permease</fullName>
    </submittedName>
</protein>
<keyword evidence="8" id="KW-1185">Reference proteome</keyword>
<dbReference type="PANTHER" id="PTHR11785:SF512">
    <property type="entry name" value="SOBREMESA, ISOFORM B"/>
    <property type="match status" value="1"/>
</dbReference>
<feature type="transmembrane region" description="Helical" evidence="5">
    <location>
        <begin position="270"/>
        <end position="295"/>
    </location>
</feature>
<feature type="domain" description="UspA" evidence="6">
    <location>
        <begin position="598"/>
        <end position="724"/>
    </location>
</feature>
<dbReference type="PANTHER" id="PTHR11785">
    <property type="entry name" value="AMINO ACID TRANSPORTER"/>
    <property type="match status" value="1"/>
</dbReference>
<dbReference type="Gene3D" id="1.20.1740.10">
    <property type="entry name" value="Amino acid/polyamine transporter I"/>
    <property type="match status" value="1"/>
</dbReference>
<evidence type="ECO:0000259" key="6">
    <source>
        <dbReference type="Pfam" id="PF00582"/>
    </source>
</evidence>
<dbReference type="Pfam" id="PF00582">
    <property type="entry name" value="Usp"/>
    <property type="match status" value="2"/>
</dbReference>
<feature type="transmembrane region" description="Helical" evidence="5">
    <location>
        <begin position="119"/>
        <end position="142"/>
    </location>
</feature>
<dbReference type="Gene3D" id="3.40.50.12370">
    <property type="match status" value="1"/>
</dbReference>
<evidence type="ECO:0000256" key="1">
    <source>
        <dbReference type="ARBA" id="ARBA00004141"/>
    </source>
</evidence>
<keyword evidence="4 5" id="KW-0472">Membrane</keyword>
<proteinExistence type="predicted"/>
<dbReference type="CDD" id="cd00293">
    <property type="entry name" value="USP-like"/>
    <property type="match status" value="1"/>
</dbReference>
<dbReference type="AlphaFoldDB" id="A0A6M1T4H5"/>
<feature type="domain" description="UspA" evidence="6">
    <location>
        <begin position="455"/>
        <end position="591"/>
    </location>
</feature>
<feature type="transmembrane region" description="Helical" evidence="5">
    <location>
        <begin position="186"/>
        <end position="208"/>
    </location>
</feature>
<evidence type="ECO:0000256" key="5">
    <source>
        <dbReference type="SAM" id="Phobius"/>
    </source>
</evidence>
<dbReference type="InterPro" id="IPR002293">
    <property type="entry name" value="AA/rel_permease1"/>
</dbReference>
<dbReference type="Pfam" id="PF13520">
    <property type="entry name" value="AA_permease_2"/>
    <property type="match status" value="1"/>
</dbReference>
<dbReference type="InterPro" id="IPR006016">
    <property type="entry name" value="UspA"/>
</dbReference>
<feature type="transmembrane region" description="Helical" evidence="5">
    <location>
        <begin position="20"/>
        <end position="40"/>
    </location>
</feature>
<feature type="transmembrane region" description="Helical" evidence="5">
    <location>
        <begin position="407"/>
        <end position="426"/>
    </location>
</feature>
<dbReference type="Proteomes" id="UP000479132">
    <property type="component" value="Unassembled WGS sequence"/>
</dbReference>
<dbReference type="EMBL" id="JAALLS010000014">
    <property type="protein sequence ID" value="NGP88979.1"/>
    <property type="molecule type" value="Genomic_DNA"/>
</dbReference>
<evidence type="ECO:0000256" key="3">
    <source>
        <dbReference type="ARBA" id="ARBA00022989"/>
    </source>
</evidence>
<feature type="transmembrane region" description="Helical" evidence="5">
    <location>
        <begin position="322"/>
        <end position="342"/>
    </location>
</feature>
<organism evidence="7 8">
    <name type="scientific">Fodinibius halophilus</name>
    <dbReference type="NCBI Taxonomy" id="1736908"/>
    <lineage>
        <taxon>Bacteria</taxon>
        <taxon>Pseudomonadati</taxon>
        <taxon>Balneolota</taxon>
        <taxon>Balneolia</taxon>
        <taxon>Balneolales</taxon>
        <taxon>Balneolaceae</taxon>
        <taxon>Fodinibius</taxon>
    </lineage>
</organism>